<protein>
    <submittedName>
        <fullName evidence="2">SWIM-type domain-containing protein</fullName>
    </submittedName>
</protein>
<dbReference type="Proteomes" id="UP000095282">
    <property type="component" value="Unplaced"/>
</dbReference>
<dbReference type="AlphaFoldDB" id="A0A1I7T3V3"/>
<keyword evidence="1" id="KW-1185">Reference proteome</keyword>
<dbReference type="WBParaSite" id="Csp11.Scaffold494.g2159.t2">
    <property type="protein sequence ID" value="Csp11.Scaffold494.g2159.t2"/>
    <property type="gene ID" value="Csp11.Scaffold494.g2159"/>
</dbReference>
<sequence>MVKDEILKLGREEFFKSVKMEYRRYYEPFEEPESVYPDGRINIDCPCLHSALAHQCGYLIRKALLFKNKFRKAHWISSKCDVDSS</sequence>
<proteinExistence type="predicted"/>
<evidence type="ECO:0000313" key="1">
    <source>
        <dbReference type="Proteomes" id="UP000095282"/>
    </source>
</evidence>
<evidence type="ECO:0000313" key="2">
    <source>
        <dbReference type="WBParaSite" id="Csp11.Scaffold494.g2159.t2"/>
    </source>
</evidence>
<name>A0A1I7T3V3_9PELO</name>
<organism evidence="1 2">
    <name type="scientific">Caenorhabditis tropicalis</name>
    <dbReference type="NCBI Taxonomy" id="1561998"/>
    <lineage>
        <taxon>Eukaryota</taxon>
        <taxon>Metazoa</taxon>
        <taxon>Ecdysozoa</taxon>
        <taxon>Nematoda</taxon>
        <taxon>Chromadorea</taxon>
        <taxon>Rhabditida</taxon>
        <taxon>Rhabditina</taxon>
        <taxon>Rhabditomorpha</taxon>
        <taxon>Rhabditoidea</taxon>
        <taxon>Rhabditidae</taxon>
        <taxon>Peloderinae</taxon>
        <taxon>Caenorhabditis</taxon>
    </lineage>
</organism>
<reference evidence="2" key="1">
    <citation type="submission" date="2016-11" db="UniProtKB">
        <authorList>
            <consortium name="WormBaseParasite"/>
        </authorList>
    </citation>
    <scope>IDENTIFICATION</scope>
</reference>
<accession>A0A1I7T3V3</accession>
<dbReference type="Gene3D" id="1.10.287.2900">
    <property type="match status" value="1"/>
</dbReference>
<dbReference type="STRING" id="1561998.A0A1I7T3V3"/>